<name>A0A4R8TFN8_9PEZI</name>
<dbReference type="EMBL" id="QAPF01000094">
    <property type="protein sequence ID" value="TEA17088.1"/>
    <property type="molecule type" value="Genomic_DNA"/>
</dbReference>
<evidence type="ECO:0000256" key="2">
    <source>
        <dbReference type="SAM" id="SignalP"/>
    </source>
</evidence>
<dbReference type="Proteomes" id="UP000295604">
    <property type="component" value="Unassembled WGS sequence"/>
</dbReference>
<dbReference type="InterPro" id="IPR029063">
    <property type="entry name" value="SAM-dependent_MTases_sf"/>
</dbReference>
<dbReference type="Gene3D" id="3.40.50.150">
    <property type="entry name" value="Vaccinia Virus protein VP39"/>
    <property type="match status" value="1"/>
</dbReference>
<dbReference type="PANTHER" id="PTHR43591:SF31">
    <property type="entry name" value="LAEA-LIKE, PUTATIVE (AFU_ORTHOLOGUE AFUA_8G01930)-RELATED"/>
    <property type="match status" value="1"/>
</dbReference>
<dbReference type="GO" id="GO:0008168">
    <property type="term" value="F:methyltransferase activity"/>
    <property type="evidence" value="ECO:0007669"/>
    <property type="project" value="TreeGrafter"/>
</dbReference>
<comment type="caution">
    <text evidence="3">The sequence shown here is derived from an EMBL/GenBank/DDBJ whole genome shotgun (WGS) entry which is preliminary data.</text>
</comment>
<feature type="signal peptide" evidence="2">
    <location>
        <begin position="1"/>
        <end position="17"/>
    </location>
</feature>
<sequence length="265" mass="29140">MRFSTILIAAVAGLATATPINELEDRAPVNVLCSCAATQSCGCNGVVAGSWCVCNGDNSGTWNAAPCQDSTSCGCSGLGKWGVCEVSDDTVEGVFDNENLVHHLWLLTLDDQLGVAPPCRSTRVDRVLDVGTGTGIWAMDFGDEHPEATVYGNDLSAIMPPDAPPNVRFEVDDIEEEWTYSRPFEYIHSRLMTSSINDWSVYLRRCFEHLQPGGYLELQEMDLFPRSDDGTLREDSAFLRWANFLYDASIKCGRPYVEMAQSQTS</sequence>
<feature type="chain" id="PRO_5020217548" evidence="2">
    <location>
        <begin position="18"/>
        <end position="265"/>
    </location>
</feature>
<dbReference type="PANTHER" id="PTHR43591">
    <property type="entry name" value="METHYLTRANSFERASE"/>
    <property type="match status" value="1"/>
</dbReference>
<dbReference type="SUPFAM" id="SSF53335">
    <property type="entry name" value="S-adenosyl-L-methionine-dependent methyltransferases"/>
    <property type="match status" value="1"/>
</dbReference>
<evidence type="ECO:0000313" key="3">
    <source>
        <dbReference type="EMBL" id="TEA17088.1"/>
    </source>
</evidence>
<keyword evidence="2" id="KW-0732">Signal</keyword>
<dbReference type="Pfam" id="PF13489">
    <property type="entry name" value="Methyltransf_23"/>
    <property type="match status" value="1"/>
</dbReference>
<dbReference type="AlphaFoldDB" id="A0A4R8TFN8"/>
<keyword evidence="4" id="KW-1185">Reference proteome</keyword>
<protein>
    <submittedName>
        <fullName evidence="3">Secondary metabolism regulator LAE1</fullName>
    </submittedName>
</protein>
<gene>
    <name evidence="3" type="ORF">C8034_v000365</name>
</gene>
<evidence type="ECO:0000256" key="1">
    <source>
        <dbReference type="ARBA" id="ARBA00038158"/>
    </source>
</evidence>
<reference evidence="3 4" key="1">
    <citation type="submission" date="2018-11" db="EMBL/GenBank/DDBJ databases">
        <title>Genome sequence and assembly of Colletotrichum sidae.</title>
        <authorList>
            <person name="Gan P."/>
            <person name="Shirasu K."/>
        </authorList>
    </citation>
    <scope>NUCLEOTIDE SEQUENCE [LARGE SCALE GENOMIC DNA]</scope>
    <source>
        <strain evidence="3 4">CBS 518.97</strain>
    </source>
</reference>
<proteinExistence type="inferred from homology"/>
<accession>A0A4R8TFN8</accession>
<dbReference type="CDD" id="cd02440">
    <property type="entry name" value="AdoMet_MTases"/>
    <property type="match status" value="1"/>
</dbReference>
<organism evidence="3 4">
    <name type="scientific">Colletotrichum sidae</name>
    <dbReference type="NCBI Taxonomy" id="1347389"/>
    <lineage>
        <taxon>Eukaryota</taxon>
        <taxon>Fungi</taxon>
        <taxon>Dikarya</taxon>
        <taxon>Ascomycota</taxon>
        <taxon>Pezizomycotina</taxon>
        <taxon>Sordariomycetes</taxon>
        <taxon>Hypocreomycetidae</taxon>
        <taxon>Glomerellales</taxon>
        <taxon>Glomerellaceae</taxon>
        <taxon>Colletotrichum</taxon>
        <taxon>Colletotrichum orbiculare species complex</taxon>
    </lineage>
</organism>
<comment type="similarity">
    <text evidence="1">Belongs to the methyltransferase superfamily. LaeA methyltransferase family.</text>
</comment>
<evidence type="ECO:0000313" key="4">
    <source>
        <dbReference type="Proteomes" id="UP000295604"/>
    </source>
</evidence>